<dbReference type="KEGG" id="daa:AKL17_0747"/>
<dbReference type="Proteomes" id="UP000076128">
    <property type="component" value="Chromosome"/>
</dbReference>
<keyword evidence="1" id="KW-0732">Signal</keyword>
<reference evidence="2 3" key="1">
    <citation type="submission" date="2015-09" db="EMBL/GenBank/DDBJ databases">
        <title>Complete genome sequence of Defluviimonas alba cai42t isolated from an oilfield in Xinjiang.</title>
        <authorList>
            <person name="Geng S."/>
            <person name="Pan X."/>
            <person name="Wu X."/>
        </authorList>
    </citation>
    <scope>NUCLEOTIDE SEQUENCE [LARGE SCALE GENOMIC DNA]</scope>
    <source>
        <strain evidence="3">cai42</strain>
    </source>
</reference>
<gene>
    <name evidence="2" type="ORF">AKL17_0747</name>
</gene>
<evidence type="ECO:0000313" key="2">
    <source>
        <dbReference type="EMBL" id="AMY68006.1"/>
    </source>
</evidence>
<accession>A0A159YZM0</accession>
<proteinExistence type="predicted"/>
<dbReference type="AlphaFoldDB" id="A0A159YZM0"/>
<evidence type="ECO:0000313" key="3">
    <source>
        <dbReference type="Proteomes" id="UP000076128"/>
    </source>
</evidence>
<name>A0A159YZM0_9RHOB</name>
<dbReference type="PROSITE" id="PS51257">
    <property type="entry name" value="PROKAR_LIPOPROTEIN"/>
    <property type="match status" value="1"/>
</dbReference>
<sequence length="100" mass="10600">MTRTTLLAAALAASVAGPAAAGPISSACLASGRAQATPQLCGCIQQVADQTLSRADQRAAAKFFRNPHQAQEVRQSSRPRDEAFWLRYRDFGATAEAYCG</sequence>
<feature type="chain" id="PRO_5007811602" description="Arginine transporter" evidence="1">
    <location>
        <begin position="22"/>
        <end position="100"/>
    </location>
</feature>
<dbReference type="OrthoDB" id="7659053at2"/>
<evidence type="ECO:0000256" key="1">
    <source>
        <dbReference type="SAM" id="SignalP"/>
    </source>
</evidence>
<dbReference type="PATRIC" id="fig|1335048.3.peg.775"/>
<dbReference type="EMBL" id="CP012661">
    <property type="protein sequence ID" value="AMY68006.1"/>
    <property type="molecule type" value="Genomic_DNA"/>
</dbReference>
<feature type="signal peptide" evidence="1">
    <location>
        <begin position="1"/>
        <end position="21"/>
    </location>
</feature>
<organism evidence="2 3">
    <name type="scientific">Frigidibacter mobilis</name>
    <dbReference type="NCBI Taxonomy" id="1335048"/>
    <lineage>
        <taxon>Bacteria</taxon>
        <taxon>Pseudomonadati</taxon>
        <taxon>Pseudomonadota</taxon>
        <taxon>Alphaproteobacteria</taxon>
        <taxon>Rhodobacterales</taxon>
        <taxon>Paracoccaceae</taxon>
        <taxon>Frigidibacter</taxon>
    </lineage>
</organism>
<protein>
    <recommendedName>
        <fullName evidence="4">Arginine transporter</fullName>
    </recommendedName>
</protein>
<keyword evidence="3" id="KW-1185">Reference proteome</keyword>
<dbReference type="STRING" id="1335048.AKL17_0747"/>
<dbReference type="RefSeq" id="WP_066809809.1">
    <property type="nucleotide sequence ID" value="NZ_CP012661.1"/>
</dbReference>
<evidence type="ECO:0008006" key="4">
    <source>
        <dbReference type="Google" id="ProtNLM"/>
    </source>
</evidence>